<dbReference type="InterPro" id="IPR002083">
    <property type="entry name" value="MATH/TRAF_dom"/>
</dbReference>
<feature type="coiled-coil region" evidence="2">
    <location>
        <begin position="248"/>
        <end position="285"/>
    </location>
</feature>
<dbReference type="EMBL" id="CAKOAT010882931">
    <property type="protein sequence ID" value="CAH8390189.1"/>
    <property type="molecule type" value="Genomic_DNA"/>
</dbReference>
<proteinExistence type="predicted"/>
<evidence type="ECO:0000259" key="3">
    <source>
        <dbReference type="PROSITE" id="PS50144"/>
    </source>
</evidence>
<dbReference type="InterPro" id="IPR008974">
    <property type="entry name" value="TRAF-like"/>
</dbReference>
<evidence type="ECO:0000256" key="2">
    <source>
        <dbReference type="SAM" id="Coils"/>
    </source>
</evidence>
<dbReference type="PROSITE" id="PS50144">
    <property type="entry name" value="MATH"/>
    <property type="match status" value="3"/>
</dbReference>
<evidence type="ECO:0000313" key="4">
    <source>
        <dbReference type="EMBL" id="CAH8390189.1"/>
    </source>
</evidence>
<evidence type="ECO:0000256" key="1">
    <source>
        <dbReference type="ARBA" id="ARBA00023054"/>
    </source>
</evidence>
<feature type="domain" description="MATH" evidence="3">
    <location>
        <begin position="5"/>
        <end position="132"/>
    </location>
</feature>
<comment type="caution">
    <text evidence="4">The sequence shown here is derived from an EMBL/GenBank/DDBJ whole genome shotgun (WGS) entry which is preliminary data.</text>
</comment>
<keyword evidence="1 2" id="KW-0175">Coiled coil</keyword>
<dbReference type="SUPFAM" id="SSF49599">
    <property type="entry name" value="TRAF domain-like"/>
    <property type="match status" value="3"/>
</dbReference>
<dbReference type="AlphaFoldDB" id="A0ABC8M371"/>
<keyword evidence="5" id="KW-1185">Reference proteome</keyword>
<dbReference type="CDD" id="cd00121">
    <property type="entry name" value="MATH"/>
    <property type="match status" value="3"/>
</dbReference>
<evidence type="ECO:0000313" key="5">
    <source>
        <dbReference type="Proteomes" id="UP001642260"/>
    </source>
</evidence>
<sequence>MWSPKPSFRFEIEKFKEKEAASILSKVFVAGGYEWFLNVYPKGSDRHADDHVSVFLRVANPKSLPLGWKRNVNFYFTALNHCNIECCRSDIAKNAVFTAEKPAWGIEKTFPLSQLEEKCFIEKKSLIIEVYINVIEDVLDKETVDINGFQVSTSHVASVRKIFAEHPDMAFCFKPKNQVVKTAYMNVLLGVINRLNKPLQSHSESELITTHGELSELEEVGFKIDWLKSKLENIFLERKKDGSDGSRVQQLEERVKHLEKKKNKMASLKRKVDEVLLERKKAKADEPRVQKLEERVKNLEVMESSFKMDCLKSKLENVSLDKKKADDSDGYLSVHPKGVYGRCKDHLTLFLNVANRKYLRTGWQRRAKYYFLVLNESNKELYRSPIGKASSLFCAWNPSWGYRMPPSKFQEKGYLENDKLIIEVYIKVVDAFDGEGGDINGFQDFATYVASVDKIITEYVMNTISKACNKLSELVNVGVKLDWMKSKFDEVTFKRKNAYGVDESLVQQLEERIKNLELMVSGFKKENLKSKSRVQKLEESVKNLDQMELGLKLDSLSKLEEISLEKKKSHDAGESRAQKIEERVKNLELIDLGFKLECVTYGSRFQQLEESFKNVELMVSCLEIELDKKKDKSTAEGFFFLKNSSLREIIKSTRFSMSNMWDSFRFEIDNFSDKEEFIVSENFKADGCEWYLAVLPKGDNNDQLCLFLYVANRESLRTGWKRSAKYYFLVLNESNKELYKSPILGKENQLFCAENPAWGCRKTLPLSKFQEKGFLENDKLIIEVYIKVAEASDGEGGDINAFQALFSHVASVKKTFAEHVAKKEYKNKLSNACNKLRETAEVGVKLDWLKSKFDEVSSKRKKADGLVQQLEERIKKLEPKVSGFKKDCLKLKSKWKKSHAADECRFQKLEESVKNLELMELGLKLNSLKTQLDLVSLMSKRYHDDSESRAQLLGRRVENIEVMKTDSKLESLKLKLEEIALESKKDYDAGASWVQQLQERIKNLELMDIGDKLDFVSTKLDYAVETRVQLKEYVMDLSSEVELKMECLDTKIDEVSSERKTSDDARCQQLEERFNNIELMMSCLKVEVDKKKDKSTAEGFLLVD</sequence>
<organism evidence="4 5">
    <name type="scientific">Eruca vesicaria subsp. sativa</name>
    <name type="common">Garden rocket</name>
    <name type="synonym">Eruca sativa</name>
    <dbReference type="NCBI Taxonomy" id="29727"/>
    <lineage>
        <taxon>Eukaryota</taxon>
        <taxon>Viridiplantae</taxon>
        <taxon>Streptophyta</taxon>
        <taxon>Embryophyta</taxon>
        <taxon>Tracheophyta</taxon>
        <taxon>Spermatophyta</taxon>
        <taxon>Magnoliopsida</taxon>
        <taxon>eudicotyledons</taxon>
        <taxon>Gunneridae</taxon>
        <taxon>Pentapetalae</taxon>
        <taxon>rosids</taxon>
        <taxon>malvids</taxon>
        <taxon>Brassicales</taxon>
        <taxon>Brassicaceae</taxon>
        <taxon>Brassiceae</taxon>
        <taxon>Eruca</taxon>
    </lineage>
</organism>
<feature type="domain" description="MATH" evidence="3">
    <location>
        <begin position="289"/>
        <end position="426"/>
    </location>
</feature>
<dbReference type="SMART" id="SM00061">
    <property type="entry name" value="MATH"/>
    <property type="match status" value="2"/>
</dbReference>
<reference evidence="4 5" key="1">
    <citation type="submission" date="2022-03" db="EMBL/GenBank/DDBJ databases">
        <authorList>
            <person name="Macdonald S."/>
            <person name="Ahmed S."/>
            <person name="Newling K."/>
        </authorList>
    </citation>
    <scope>NUCLEOTIDE SEQUENCE [LARGE SCALE GENOMIC DNA]</scope>
</reference>
<dbReference type="PANTHER" id="PTHR46236:SF29">
    <property type="entry name" value="MATH DOMAIN-CONTAINING PROTEIN"/>
    <property type="match status" value="1"/>
</dbReference>
<feature type="coiled-coil region" evidence="2">
    <location>
        <begin position="506"/>
        <end position="547"/>
    </location>
</feature>
<name>A0ABC8M371_ERUVS</name>
<dbReference type="Proteomes" id="UP001642260">
    <property type="component" value="Unassembled WGS sequence"/>
</dbReference>
<accession>A0ABC8M371</accession>
<protein>
    <recommendedName>
        <fullName evidence="3">MATH domain-containing protein</fullName>
    </recommendedName>
</protein>
<feature type="domain" description="MATH" evidence="3">
    <location>
        <begin position="661"/>
        <end position="786"/>
    </location>
</feature>
<dbReference type="PANTHER" id="PTHR46236">
    <property type="entry name" value="TRAF-LIKE SUPERFAMILY PROTEIN"/>
    <property type="match status" value="1"/>
</dbReference>
<gene>
    <name evidence="4" type="ORF">ERUC_LOCUS42672</name>
</gene>
<dbReference type="InterPro" id="IPR050804">
    <property type="entry name" value="MCC"/>
</dbReference>
<feature type="coiled-coil region" evidence="2">
    <location>
        <begin position="822"/>
        <end position="873"/>
    </location>
</feature>
<dbReference type="Pfam" id="PF22486">
    <property type="entry name" value="MATH_2"/>
    <property type="match status" value="3"/>
</dbReference>
<dbReference type="Gene3D" id="2.60.210.10">
    <property type="entry name" value="Apoptosis, Tumor Necrosis Factor Receptor Associated Protein 2, Chain A"/>
    <property type="match status" value="3"/>
</dbReference>